<name>A0A1H8NQ68_9EURY</name>
<gene>
    <name evidence="3" type="ORF">SAMN05216388_101110</name>
</gene>
<protein>
    <recommendedName>
        <fullName evidence="2">DUF7282 domain-containing protein</fullName>
    </recommendedName>
</protein>
<feature type="compositionally biased region" description="Polar residues" evidence="1">
    <location>
        <begin position="272"/>
        <end position="281"/>
    </location>
</feature>
<keyword evidence="4" id="KW-1185">Reference proteome</keyword>
<dbReference type="AlphaFoldDB" id="A0A1H8NQ68"/>
<sequence length="311" mass="31790">MRASILLLGLLALAVAGAGLAVAHGNHATANPQVSGNGTVVVEEAFLSTDGYLVLRADDGGEPGRIVGVRSLDPGRHRGVTVRADDAFWSTVRGNVTLWAVLHADAEAGDAFDPAADTMLEWFGGPAGQRLAVARGERPASVVTRGVGSLENGTLPVLAARLPAAGSLVVHATADGTFGRPLGSRTLAAGRHTNVRVPVNTTGLDDRATLAVAVHTDDGDGRFEAGADPVVRVAGEPVVSRYERLPDGRDSIRVNTPTPSPEQGGDGGTADRTPTTHSPADTSADGAGPGVWGVTLAVAVIAVWLARRQDA</sequence>
<dbReference type="Pfam" id="PF23951">
    <property type="entry name" value="DUF7282"/>
    <property type="match status" value="2"/>
</dbReference>
<organism evidence="3 4">
    <name type="scientific">Halorientalis persicus</name>
    <dbReference type="NCBI Taxonomy" id="1367881"/>
    <lineage>
        <taxon>Archaea</taxon>
        <taxon>Methanobacteriati</taxon>
        <taxon>Methanobacteriota</taxon>
        <taxon>Stenosarchaea group</taxon>
        <taxon>Halobacteria</taxon>
        <taxon>Halobacteriales</taxon>
        <taxon>Haloarculaceae</taxon>
        <taxon>Halorientalis</taxon>
    </lineage>
</organism>
<feature type="domain" description="DUF7282" evidence="2">
    <location>
        <begin position="153"/>
        <end position="240"/>
    </location>
</feature>
<dbReference type="RefSeq" id="WP_092660579.1">
    <property type="nucleotide sequence ID" value="NZ_FOCX01000011.1"/>
</dbReference>
<evidence type="ECO:0000259" key="2">
    <source>
        <dbReference type="Pfam" id="PF23951"/>
    </source>
</evidence>
<evidence type="ECO:0000313" key="3">
    <source>
        <dbReference type="EMBL" id="SEO31746.1"/>
    </source>
</evidence>
<feature type="domain" description="DUF7282" evidence="2">
    <location>
        <begin position="29"/>
        <end position="116"/>
    </location>
</feature>
<dbReference type="Proteomes" id="UP000198775">
    <property type="component" value="Unassembled WGS sequence"/>
</dbReference>
<feature type="compositionally biased region" description="Basic and acidic residues" evidence="1">
    <location>
        <begin position="243"/>
        <end position="252"/>
    </location>
</feature>
<proteinExistence type="predicted"/>
<dbReference type="EMBL" id="FOCX01000011">
    <property type="protein sequence ID" value="SEO31746.1"/>
    <property type="molecule type" value="Genomic_DNA"/>
</dbReference>
<reference evidence="4" key="1">
    <citation type="submission" date="2016-10" db="EMBL/GenBank/DDBJ databases">
        <authorList>
            <person name="Varghese N."/>
            <person name="Submissions S."/>
        </authorList>
    </citation>
    <scope>NUCLEOTIDE SEQUENCE [LARGE SCALE GENOMIC DNA]</scope>
    <source>
        <strain evidence="4">IBRC-M 10043</strain>
    </source>
</reference>
<evidence type="ECO:0000313" key="4">
    <source>
        <dbReference type="Proteomes" id="UP000198775"/>
    </source>
</evidence>
<accession>A0A1H8NQ68</accession>
<dbReference type="InterPro" id="IPR055706">
    <property type="entry name" value="Slg1/2_DUF7282"/>
</dbReference>
<dbReference type="OrthoDB" id="239724at2157"/>
<evidence type="ECO:0000256" key="1">
    <source>
        <dbReference type="SAM" id="MobiDB-lite"/>
    </source>
</evidence>
<feature type="region of interest" description="Disordered" evidence="1">
    <location>
        <begin position="243"/>
        <end position="289"/>
    </location>
</feature>